<dbReference type="Pfam" id="PF09722">
    <property type="entry name" value="Xre_MbcA_ParS_C"/>
    <property type="match status" value="1"/>
</dbReference>
<sequence>MAAIILIGPCFPSLAGCWSTPHRCFVARRSQVMNQAAYVLGSYRLASEWLSRPALGLDMRTPCSLLADADRYRQVVDHLVRLEYGVY</sequence>
<reference evidence="2" key="1">
    <citation type="submission" date="2024-07" db="EMBL/GenBank/DDBJ databases">
        <title>Identification and characteristics of a novel species of coltsfoot's symbiotic bacteria.</title>
        <authorList>
            <person name="Juszczyk A."/>
            <person name="Jasielczuk I."/>
            <person name="Gurgul A."/>
            <person name="Rogala M."/>
            <person name="Kowalczyk A."/>
            <person name="Szmatola T."/>
            <person name="Kosecka-Strojek M."/>
            <person name="Arent Z."/>
            <person name="Latowski D."/>
        </authorList>
    </citation>
    <scope>NUCLEOTIDE SEQUENCE</scope>
    <source>
        <strain evidence="2">Hg7Tf</strain>
    </source>
</reference>
<name>A0AB39HT15_9PSED</name>
<dbReference type="AlphaFoldDB" id="A0AB39HT15"/>
<proteinExistence type="predicted"/>
<organism evidence="2">
    <name type="scientific">Pseudomonas sp. Hg7Tf</name>
    <dbReference type="NCBI Taxonomy" id="3236988"/>
    <lineage>
        <taxon>Bacteria</taxon>
        <taxon>Pseudomonadati</taxon>
        <taxon>Pseudomonadota</taxon>
        <taxon>Gammaproteobacteria</taxon>
        <taxon>Pseudomonadales</taxon>
        <taxon>Pseudomonadaceae</taxon>
        <taxon>Pseudomonas</taxon>
    </lineage>
</organism>
<accession>A0AB39HT15</accession>
<evidence type="ECO:0000313" key="2">
    <source>
        <dbReference type="EMBL" id="XDK35566.1"/>
    </source>
</evidence>
<dbReference type="InterPro" id="IPR024467">
    <property type="entry name" value="Xre/MbcA/ParS-like_toxin-bd"/>
</dbReference>
<feature type="domain" description="Antitoxin Xre/MbcA/ParS-like toxin-binding" evidence="1">
    <location>
        <begin position="35"/>
        <end position="85"/>
    </location>
</feature>
<evidence type="ECO:0000259" key="1">
    <source>
        <dbReference type="Pfam" id="PF09722"/>
    </source>
</evidence>
<protein>
    <submittedName>
        <fullName evidence="2">Antitoxin Xre/MbcA/ParS toxin-binding domain-containing protein</fullName>
    </submittedName>
</protein>
<gene>
    <name evidence="2" type="ORF">AB4Y39_17885</name>
</gene>
<dbReference type="RefSeq" id="WP_367619275.1">
    <property type="nucleotide sequence ID" value="NZ_CP162607.1"/>
</dbReference>
<dbReference type="EMBL" id="CP162607">
    <property type="protein sequence ID" value="XDK35566.1"/>
    <property type="molecule type" value="Genomic_DNA"/>
</dbReference>